<evidence type="ECO:0000256" key="2">
    <source>
        <dbReference type="ARBA" id="ARBA00022723"/>
    </source>
</evidence>
<evidence type="ECO:0000313" key="6">
    <source>
        <dbReference type="Proteomes" id="UP000321157"/>
    </source>
</evidence>
<protein>
    <submittedName>
        <fullName evidence="5">Hemerythrin</fullName>
    </submittedName>
</protein>
<accession>A0A511V718</accession>
<dbReference type="SUPFAM" id="SSF47188">
    <property type="entry name" value="Hemerythrin-like"/>
    <property type="match status" value="1"/>
</dbReference>
<dbReference type="Pfam" id="PF01814">
    <property type="entry name" value="Hemerythrin"/>
    <property type="match status" value="1"/>
</dbReference>
<dbReference type="InterPro" id="IPR050669">
    <property type="entry name" value="Hemerythrin"/>
</dbReference>
<keyword evidence="2" id="KW-0479">Metal-binding</keyword>
<name>A0A511V718_9BACL</name>
<gene>
    <name evidence="5" type="ORF">ADA01nite_22250</name>
</gene>
<dbReference type="NCBIfam" id="NF033749">
    <property type="entry name" value="bact_hemeryth"/>
    <property type="match status" value="1"/>
</dbReference>
<dbReference type="InterPro" id="IPR016131">
    <property type="entry name" value="Haemerythrin_Fe_BS"/>
</dbReference>
<dbReference type="NCBIfam" id="TIGR02481">
    <property type="entry name" value="hemeryth_dom"/>
    <property type="match status" value="1"/>
</dbReference>
<sequence>MEIEWTEDLETGIGIVDDQHRELFGRIRHFFSAADRRDPDVTLQTVDYLAEYVIEHFNAEEAIMIKHSYEGFPAHRDQHSGFIKNIYRVKQTIVSEGLSDELIQKLRCDLIDWLVNHIQVSDKQLADIQQKEVSRYKW</sequence>
<comment type="caution">
    <text evidence="5">The sequence shown here is derived from an EMBL/GenBank/DDBJ whole genome shotgun (WGS) entry which is preliminary data.</text>
</comment>
<comment type="similarity">
    <text evidence="1">Belongs to the hemerythrin family.</text>
</comment>
<dbReference type="InterPro" id="IPR012312">
    <property type="entry name" value="Hemerythrin-like"/>
</dbReference>
<proteinExistence type="inferred from homology"/>
<dbReference type="InterPro" id="IPR012827">
    <property type="entry name" value="Hemerythrin_metal-bd"/>
</dbReference>
<dbReference type="PANTHER" id="PTHR37164">
    <property type="entry name" value="BACTERIOHEMERYTHRIN"/>
    <property type="match status" value="1"/>
</dbReference>
<dbReference type="OrthoDB" id="9797092at2"/>
<keyword evidence="3" id="KW-0408">Iron</keyword>
<evidence type="ECO:0000256" key="1">
    <source>
        <dbReference type="ARBA" id="ARBA00010587"/>
    </source>
</evidence>
<keyword evidence="6" id="KW-1185">Reference proteome</keyword>
<dbReference type="Gene3D" id="1.20.120.50">
    <property type="entry name" value="Hemerythrin-like"/>
    <property type="match status" value="1"/>
</dbReference>
<dbReference type="PROSITE" id="PS00550">
    <property type="entry name" value="HEMERYTHRINS"/>
    <property type="match status" value="1"/>
</dbReference>
<dbReference type="PANTHER" id="PTHR37164:SF1">
    <property type="entry name" value="BACTERIOHEMERYTHRIN"/>
    <property type="match status" value="1"/>
</dbReference>
<dbReference type="InterPro" id="IPR035938">
    <property type="entry name" value="Hemerythrin-like_sf"/>
</dbReference>
<evidence type="ECO:0000313" key="5">
    <source>
        <dbReference type="EMBL" id="GEN34765.1"/>
    </source>
</evidence>
<dbReference type="AlphaFoldDB" id="A0A511V718"/>
<dbReference type="RefSeq" id="WP_146810032.1">
    <property type="nucleotide sequence ID" value="NZ_BJXX01000098.1"/>
</dbReference>
<evidence type="ECO:0000256" key="3">
    <source>
        <dbReference type="ARBA" id="ARBA00023004"/>
    </source>
</evidence>
<organism evidence="5 6">
    <name type="scientific">Aneurinibacillus danicus</name>
    <dbReference type="NCBI Taxonomy" id="267746"/>
    <lineage>
        <taxon>Bacteria</taxon>
        <taxon>Bacillati</taxon>
        <taxon>Bacillota</taxon>
        <taxon>Bacilli</taxon>
        <taxon>Bacillales</taxon>
        <taxon>Paenibacillaceae</taxon>
        <taxon>Aneurinibacillus group</taxon>
        <taxon>Aneurinibacillus</taxon>
    </lineage>
</organism>
<dbReference type="CDD" id="cd12107">
    <property type="entry name" value="Hemerythrin"/>
    <property type="match status" value="1"/>
</dbReference>
<evidence type="ECO:0000259" key="4">
    <source>
        <dbReference type="Pfam" id="PF01814"/>
    </source>
</evidence>
<feature type="domain" description="Hemerythrin-like" evidence="4">
    <location>
        <begin position="11"/>
        <end position="125"/>
    </location>
</feature>
<reference evidence="5 6" key="1">
    <citation type="submission" date="2019-07" db="EMBL/GenBank/DDBJ databases">
        <title>Whole genome shotgun sequence of Aneurinibacillus danicus NBRC 102444.</title>
        <authorList>
            <person name="Hosoyama A."/>
            <person name="Uohara A."/>
            <person name="Ohji S."/>
            <person name="Ichikawa N."/>
        </authorList>
    </citation>
    <scope>NUCLEOTIDE SEQUENCE [LARGE SCALE GENOMIC DNA]</scope>
    <source>
        <strain evidence="5 6">NBRC 102444</strain>
    </source>
</reference>
<dbReference type="Proteomes" id="UP000321157">
    <property type="component" value="Unassembled WGS sequence"/>
</dbReference>
<dbReference type="EMBL" id="BJXX01000098">
    <property type="protein sequence ID" value="GEN34765.1"/>
    <property type="molecule type" value="Genomic_DNA"/>
</dbReference>
<dbReference type="GO" id="GO:0046872">
    <property type="term" value="F:metal ion binding"/>
    <property type="evidence" value="ECO:0007669"/>
    <property type="project" value="UniProtKB-KW"/>
</dbReference>